<reference evidence="1 2" key="1">
    <citation type="journal article" date="2009" name="Stand. Genomic Sci.">
        <title>Complete genome sequence of Beutenbergia cavernae type strain (HKI 0122).</title>
        <authorList>
            <person name="Land M."/>
            <person name="Pukall R."/>
            <person name="Abt B."/>
            <person name="Goker M."/>
            <person name="Rohde M."/>
            <person name="Glavina Del Rio T."/>
            <person name="Tice H."/>
            <person name="Copeland A."/>
            <person name="Cheng J.F."/>
            <person name="Lucas S."/>
            <person name="Chen F."/>
            <person name="Nolan M."/>
            <person name="Bruce D."/>
            <person name="Goodwin L."/>
            <person name="Pitluck S."/>
            <person name="Ivanova N."/>
            <person name="Mavromatis K."/>
            <person name="Ovchinnikova G."/>
            <person name="Pati A."/>
            <person name="Chen A."/>
            <person name="Palaniappan K."/>
            <person name="Hauser L."/>
            <person name="Chang Y.J."/>
            <person name="Jefferies C.C."/>
            <person name="Saunders E."/>
            <person name="Brettin T."/>
            <person name="Detter J.C."/>
            <person name="Han C."/>
            <person name="Chain P."/>
            <person name="Bristow J."/>
            <person name="Eisen J.A."/>
            <person name="Markowitz V."/>
            <person name="Hugenholtz P."/>
            <person name="Kyrpides N.C."/>
            <person name="Klenk H.P."/>
            <person name="Lapidus A."/>
        </authorList>
    </citation>
    <scope>NUCLEOTIDE SEQUENCE [LARGE SCALE GENOMIC DNA]</scope>
    <source>
        <strain evidence="2">ATCC BAA-8 / DSM 12333 / NBRC 16432</strain>
    </source>
</reference>
<dbReference type="OrthoDB" id="9801773at2"/>
<proteinExistence type="predicted"/>
<keyword evidence="2" id="KW-1185">Reference proteome</keyword>
<dbReference type="Gene3D" id="3.30.530.20">
    <property type="match status" value="1"/>
</dbReference>
<dbReference type="eggNOG" id="COG4276">
    <property type="taxonomic scope" value="Bacteria"/>
</dbReference>
<sequence length="151" mass="16698">MPSFRIETPIAAPISACFDAARSVDAHLASMSRSGERAVAGVTSGLLTFGDAVTWEARHLGIRFRMTATITILEAPHRFVDEQVAGPFDAWWHEHTFAERPGGVTLMTDDVRFRSPLGPLGAVVDRLVLTRYLHRLIDARAQWLRSTLEAS</sequence>
<evidence type="ECO:0000313" key="1">
    <source>
        <dbReference type="EMBL" id="ACQ82318.1"/>
    </source>
</evidence>
<dbReference type="KEGG" id="bcv:Bcav_4077"/>
<dbReference type="HOGENOM" id="CLU_112936_0_0_11"/>
<evidence type="ECO:0000313" key="2">
    <source>
        <dbReference type="Proteomes" id="UP000007962"/>
    </source>
</evidence>
<dbReference type="RefSeq" id="WP_015884555.1">
    <property type="nucleotide sequence ID" value="NC_012669.1"/>
</dbReference>
<name>C5C5W0_BEUC1</name>
<dbReference type="CDD" id="cd07820">
    <property type="entry name" value="SRPBCC_3"/>
    <property type="match status" value="1"/>
</dbReference>
<dbReference type="AlphaFoldDB" id="C5C5W0"/>
<dbReference type="Proteomes" id="UP000007962">
    <property type="component" value="Chromosome"/>
</dbReference>
<dbReference type="SUPFAM" id="SSF55961">
    <property type="entry name" value="Bet v1-like"/>
    <property type="match status" value="1"/>
</dbReference>
<protein>
    <recommendedName>
        <fullName evidence="3">Cyclase/dehydrase</fullName>
    </recommendedName>
</protein>
<gene>
    <name evidence="1" type="ordered locus">Bcav_4077</name>
</gene>
<accession>C5C5W0</accession>
<dbReference type="STRING" id="471853.Bcav_4077"/>
<dbReference type="InterPro" id="IPR023393">
    <property type="entry name" value="START-like_dom_sf"/>
</dbReference>
<organism evidence="1 2">
    <name type="scientific">Beutenbergia cavernae (strain ATCC BAA-8 / DSM 12333 / CCUG 43141 / JCM 11478 / NBRC 16432 / NCIMB 13614 / HKI 0122)</name>
    <dbReference type="NCBI Taxonomy" id="471853"/>
    <lineage>
        <taxon>Bacteria</taxon>
        <taxon>Bacillati</taxon>
        <taxon>Actinomycetota</taxon>
        <taxon>Actinomycetes</taxon>
        <taxon>Micrococcales</taxon>
        <taxon>Beutenbergiaceae</taxon>
        <taxon>Beutenbergia</taxon>
    </lineage>
</organism>
<dbReference type="EMBL" id="CP001618">
    <property type="protein sequence ID" value="ACQ82318.1"/>
    <property type="molecule type" value="Genomic_DNA"/>
</dbReference>
<evidence type="ECO:0008006" key="3">
    <source>
        <dbReference type="Google" id="ProtNLM"/>
    </source>
</evidence>